<keyword evidence="2" id="KW-1185">Reference proteome</keyword>
<sequence>MSVIMFLAPTNLMFRLTATSGSTRQSLGRQPPSVAYRLLFLATVKWIDERL</sequence>
<reference evidence="2" key="2">
    <citation type="submission" date="2015-01" db="EMBL/GenBank/DDBJ databases">
        <title>Evolutionary Origins and Diversification of the Mycorrhizal Mutualists.</title>
        <authorList>
            <consortium name="DOE Joint Genome Institute"/>
            <consortium name="Mycorrhizal Genomics Consortium"/>
            <person name="Kohler A."/>
            <person name="Kuo A."/>
            <person name="Nagy L.G."/>
            <person name="Floudas D."/>
            <person name="Copeland A."/>
            <person name="Barry K.W."/>
            <person name="Cichocki N."/>
            <person name="Veneault-Fourrey C."/>
            <person name="LaButti K."/>
            <person name="Lindquist E.A."/>
            <person name="Lipzen A."/>
            <person name="Lundell T."/>
            <person name="Morin E."/>
            <person name="Murat C."/>
            <person name="Riley R."/>
            <person name="Ohm R."/>
            <person name="Sun H."/>
            <person name="Tunlid A."/>
            <person name="Henrissat B."/>
            <person name="Grigoriev I.V."/>
            <person name="Hibbett D.S."/>
            <person name="Martin F."/>
        </authorList>
    </citation>
    <scope>NUCLEOTIDE SEQUENCE [LARGE SCALE GENOMIC DNA]</scope>
    <source>
        <strain evidence="2">Marx 270</strain>
    </source>
</reference>
<evidence type="ECO:0000313" key="1">
    <source>
        <dbReference type="EMBL" id="KIO05869.1"/>
    </source>
</evidence>
<name>A0A0C3PDL3_PISTI</name>
<dbReference type="HOGENOM" id="CLU_3107364_0_0_1"/>
<gene>
    <name evidence="1" type="ORF">M404DRAFT_999587</name>
</gene>
<reference evidence="1 2" key="1">
    <citation type="submission" date="2014-04" db="EMBL/GenBank/DDBJ databases">
        <authorList>
            <consortium name="DOE Joint Genome Institute"/>
            <person name="Kuo A."/>
            <person name="Kohler A."/>
            <person name="Costa M.D."/>
            <person name="Nagy L.G."/>
            <person name="Floudas D."/>
            <person name="Copeland A."/>
            <person name="Barry K.W."/>
            <person name="Cichocki N."/>
            <person name="Veneault-Fourrey C."/>
            <person name="LaButti K."/>
            <person name="Lindquist E.A."/>
            <person name="Lipzen A."/>
            <person name="Lundell T."/>
            <person name="Morin E."/>
            <person name="Murat C."/>
            <person name="Sun H."/>
            <person name="Tunlid A."/>
            <person name="Henrissat B."/>
            <person name="Grigoriev I.V."/>
            <person name="Hibbett D.S."/>
            <person name="Martin F."/>
            <person name="Nordberg H.P."/>
            <person name="Cantor M.N."/>
            <person name="Hua S.X."/>
        </authorList>
    </citation>
    <scope>NUCLEOTIDE SEQUENCE [LARGE SCALE GENOMIC DNA]</scope>
    <source>
        <strain evidence="1 2">Marx 270</strain>
    </source>
</reference>
<dbReference type="AlphaFoldDB" id="A0A0C3PDL3"/>
<dbReference type="InParanoid" id="A0A0C3PDL3"/>
<protein>
    <submittedName>
        <fullName evidence="1">Uncharacterized protein</fullName>
    </submittedName>
</protein>
<accession>A0A0C3PDL3</accession>
<proteinExistence type="predicted"/>
<dbReference type="Proteomes" id="UP000054217">
    <property type="component" value="Unassembled WGS sequence"/>
</dbReference>
<evidence type="ECO:0000313" key="2">
    <source>
        <dbReference type="Proteomes" id="UP000054217"/>
    </source>
</evidence>
<dbReference type="EMBL" id="KN831965">
    <property type="protein sequence ID" value="KIO05869.1"/>
    <property type="molecule type" value="Genomic_DNA"/>
</dbReference>
<organism evidence="1 2">
    <name type="scientific">Pisolithus tinctorius Marx 270</name>
    <dbReference type="NCBI Taxonomy" id="870435"/>
    <lineage>
        <taxon>Eukaryota</taxon>
        <taxon>Fungi</taxon>
        <taxon>Dikarya</taxon>
        <taxon>Basidiomycota</taxon>
        <taxon>Agaricomycotina</taxon>
        <taxon>Agaricomycetes</taxon>
        <taxon>Agaricomycetidae</taxon>
        <taxon>Boletales</taxon>
        <taxon>Sclerodermatineae</taxon>
        <taxon>Pisolithaceae</taxon>
        <taxon>Pisolithus</taxon>
    </lineage>
</organism>